<organism evidence="3 4">
    <name type="scientific">Zymoseptoria brevis</name>
    <dbReference type="NCBI Taxonomy" id="1047168"/>
    <lineage>
        <taxon>Eukaryota</taxon>
        <taxon>Fungi</taxon>
        <taxon>Dikarya</taxon>
        <taxon>Ascomycota</taxon>
        <taxon>Pezizomycotina</taxon>
        <taxon>Dothideomycetes</taxon>
        <taxon>Dothideomycetidae</taxon>
        <taxon>Mycosphaerellales</taxon>
        <taxon>Mycosphaerellaceae</taxon>
        <taxon>Zymoseptoria</taxon>
    </lineage>
</organism>
<comment type="caution">
    <text evidence="3">The sequence shown here is derived from an EMBL/GenBank/DDBJ whole genome shotgun (WGS) entry which is preliminary data.</text>
</comment>
<keyword evidence="1 3" id="KW-0378">Hydrolase</keyword>
<gene>
    <name evidence="3" type="ORF">TI39_contig4200g00005</name>
</gene>
<dbReference type="EMBL" id="LAFY01004159">
    <property type="protein sequence ID" value="KJX94369.1"/>
    <property type="molecule type" value="Genomic_DNA"/>
</dbReference>
<accession>A0A0F4GAJ7</accession>
<dbReference type="Pfam" id="PF07859">
    <property type="entry name" value="Abhydrolase_3"/>
    <property type="match status" value="1"/>
</dbReference>
<evidence type="ECO:0000256" key="1">
    <source>
        <dbReference type="ARBA" id="ARBA00022801"/>
    </source>
</evidence>
<dbReference type="Proteomes" id="UP000033647">
    <property type="component" value="Unassembled WGS sequence"/>
</dbReference>
<feature type="domain" description="Alpha/beta hydrolase fold-3" evidence="2">
    <location>
        <begin position="90"/>
        <end position="311"/>
    </location>
</feature>
<evidence type="ECO:0000259" key="2">
    <source>
        <dbReference type="Pfam" id="PF07859"/>
    </source>
</evidence>
<dbReference type="InterPro" id="IPR029058">
    <property type="entry name" value="AB_hydrolase_fold"/>
</dbReference>
<proteinExistence type="predicted"/>
<dbReference type="OrthoDB" id="408631at2759"/>
<dbReference type="InterPro" id="IPR050300">
    <property type="entry name" value="GDXG_lipolytic_enzyme"/>
</dbReference>
<dbReference type="AlphaFoldDB" id="A0A0F4GAJ7"/>
<reference evidence="3 4" key="1">
    <citation type="submission" date="2015-03" db="EMBL/GenBank/DDBJ databases">
        <title>RNA-seq based gene annotation and comparative genomics of four Zymoseptoria species reveal species-specific pathogenicity related genes and transposable element activity.</title>
        <authorList>
            <person name="Grandaubert J."/>
            <person name="Bhattacharyya A."/>
            <person name="Stukenbrock E.H."/>
        </authorList>
    </citation>
    <scope>NUCLEOTIDE SEQUENCE [LARGE SCALE GENOMIC DNA]</scope>
    <source>
        <strain evidence="3 4">Zb18110</strain>
    </source>
</reference>
<evidence type="ECO:0000313" key="3">
    <source>
        <dbReference type="EMBL" id="KJX94369.1"/>
    </source>
</evidence>
<keyword evidence="4" id="KW-1185">Reference proteome</keyword>
<dbReference type="Gene3D" id="3.40.50.1820">
    <property type="entry name" value="alpha/beta hydrolase"/>
    <property type="match status" value="1"/>
</dbReference>
<sequence>MCDFSQYGGASEEFSELLKTLPDPSEQSVEDLKDTVNRGREQVSQEEMKLLAPKVLMKDHSLTTADGETLPLRSYRSASTIEDEKLPIYIHFHGGGFLFGTLDSEDAACARIAIDVNVVVLNVSYRHTPDWVFPAAWLDAEEAYEWAYTNASDFGGDASQIVIGGISAGGHLSAALAQTLQRDGKPSYSSLKGQVLMIPCVVHEQLAAPLLARMKDETVSSYKENEFAPILPLSRMRLFNGLAYPKLPDASDRRANPGLATGREVKGLPPATVGICGLDPLRDEAFLYANLLAENGVPTNVHLFKGVPHGFRRFGDKLSASAHWDRTMHDGIRWALSGPQAEKEIVVNVH</sequence>
<protein>
    <submittedName>
        <fullName evidence="3">Alpha beta hydrolase fold-3 domain containing protein</fullName>
    </submittedName>
</protein>
<dbReference type="GO" id="GO:0016787">
    <property type="term" value="F:hydrolase activity"/>
    <property type="evidence" value="ECO:0007669"/>
    <property type="project" value="UniProtKB-KW"/>
</dbReference>
<dbReference type="PROSITE" id="PS00122">
    <property type="entry name" value="CARBOXYLESTERASE_B_1"/>
    <property type="match status" value="1"/>
</dbReference>
<name>A0A0F4GAJ7_9PEZI</name>
<dbReference type="PANTHER" id="PTHR48081">
    <property type="entry name" value="AB HYDROLASE SUPERFAMILY PROTEIN C4A8.06C"/>
    <property type="match status" value="1"/>
</dbReference>
<dbReference type="InterPro" id="IPR019826">
    <property type="entry name" value="Carboxylesterase_B_AS"/>
</dbReference>
<dbReference type="STRING" id="1047168.A0A0F4GAJ7"/>
<dbReference type="SUPFAM" id="SSF53474">
    <property type="entry name" value="alpha/beta-Hydrolases"/>
    <property type="match status" value="1"/>
</dbReference>
<evidence type="ECO:0000313" key="4">
    <source>
        <dbReference type="Proteomes" id="UP000033647"/>
    </source>
</evidence>
<dbReference type="InterPro" id="IPR013094">
    <property type="entry name" value="AB_hydrolase_3"/>
</dbReference>
<dbReference type="PANTHER" id="PTHR48081:SF8">
    <property type="entry name" value="ALPHA_BETA HYDROLASE FOLD-3 DOMAIN-CONTAINING PROTEIN-RELATED"/>
    <property type="match status" value="1"/>
</dbReference>